<keyword evidence="2" id="KW-0503">Monooxygenase</keyword>
<dbReference type="OrthoDB" id="287932at2"/>
<dbReference type="GO" id="GO:0004497">
    <property type="term" value="F:monooxygenase activity"/>
    <property type="evidence" value="ECO:0007669"/>
    <property type="project" value="UniProtKB-KW"/>
</dbReference>
<dbReference type="KEGG" id="ppru:FDP22_04045"/>
<reference evidence="2 3" key="1">
    <citation type="submission" date="2019-06" db="EMBL/GenBank/DDBJ databases">
        <title>Genome sequence of Rhodobacteraceae bacterium D4M1.</title>
        <authorList>
            <person name="Cao J."/>
        </authorList>
    </citation>
    <scope>NUCLEOTIDE SEQUENCE [LARGE SCALE GENOMIC DNA]</scope>
    <source>
        <strain evidence="2 3">D4M1</strain>
    </source>
</reference>
<evidence type="ECO:0000259" key="1">
    <source>
        <dbReference type="PROSITE" id="PS51725"/>
    </source>
</evidence>
<proteinExistence type="predicted"/>
<gene>
    <name evidence="2" type="ORF">FDP22_04045</name>
</gene>
<dbReference type="AlphaFoldDB" id="A0A5B8FGC9"/>
<dbReference type="InterPro" id="IPR011008">
    <property type="entry name" value="Dimeric_a/b-barrel"/>
</dbReference>
<protein>
    <submittedName>
        <fullName evidence="2">Antibiotic biosynthesis monooxygenase</fullName>
    </submittedName>
</protein>
<dbReference type="RefSeq" id="WP_138578489.1">
    <property type="nucleotide sequence ID" value="NZ_CP040818.1"/>
</dbReference>
<dbReference type="EMBL" id="CP040818">
    <property type="protein sequence ID" value="QDL91031.1"/>
    <property type="molecule type" value="Genomic_DNA"/>
</dbReference>
<keyword evidence="3" id="KW-1185">Reference proteome</keyword>
<evidence type="ECO:0000313" key="2">
    <source>
        <dbReference type="EMBL" id="QDL91031.1"/>
    </source>
</evidence>
<dbReference type="Pfam" id="PF03992">
    <property type="entry name" value="ABM"/>
    <property type="match status" value="1"/>
</dbReference>
<dbReference type="PROSITE" id="PS51725">
    <property type="entry name" value="ABM"/>
    <property type="match status" value="1"/>
</dbReference>
<dbReference type="Gene3D" id="3.30.70.100">
    <property type="match status" value="1"/>
</dbReference>
<name>A0A5B8FGC9_9RHOB</name>
<dbReference type="InterPro" id="IPR007138">
    <property type="entry name" value="ABM_dom"/>
</dbReference>
<organism evidence="2 3">
    <name type="scientific">Paroceanicella profunda</name>
    <dbReference type="NCBI Taxonomy" id="2579971"/>
    <lineage>
        <taxon>Bacteria</taxon>
        <taxon>Pseudomonadati</taxon>
        <taxon>Pseudomonadota</taxon>
        <taxon>Alphaproteobacteria</taxon>
        <taxon>Rhodobacterales</taxon>
        <taxon>Paracoccaceae</taxon>
        <taxon>Paroceanicella</taxon>
    </lineage>
</organism>
<feature type="domain" description="ABM" evidence="1">
    <location>
        <begin position="2"/>
        <end position="91"/>
    </location>
</feature>
<keyword evidence="2" id="KW-0560">Oxidoreductase</keyword>
<accession>A0A5B8FGC9</accession>
<sequence>MITITAIIRAQPGKEEAMRAALLDVAAHVQAEEPETFGFHLAQSLADPAVFTTYERFADEAAMERHNASAATARFFALGPELIEGDVILETCREFSAVT</sequence>
<dbReference type="SUPFAM" id="SSF54909">
    <property type="entry name" value="Dimeric alpha+beta barrel"/>
    <property type="match status" value="1"/>
</dbReference>
<evidence type="ECO:0000313" key="3">
    <source>
        <dbReference type="Proteomes" id="UP000305888"/>
    </source>
</evidence>
<dbReference type="Proteomes" id="UP000305888">
    <property type="component" value="Chromosome"/>
</dbReference>